<comment type="caution">
    <text evidence="1">The sequence shown here is derived from an EMBL/GenBank/DDBJ whole genome shotgun (WGS) entry which is preliminary data.</text>
</comment>
<dbReference type="Gene3D" id="3.40.1580.10">
    <property type="entry name" value="SMI1/KNR4-like"/>
    <property type="match status" value="1"/>
</dbReference>
<evidence type="ECO:0000313" key="1">
    <source>
        <dbReference type="EMBL" id="RSU08495.1"/>
    </source>
</evidence>
<name>A0A430AK81_9ENTE</name>
<dbReference type="Proteomes" id="UP000288669">
    <property type="component" value="Unassembled WGS sequence"/>
</dbReference>
<evidence type="ECO:0000313" key="2">
    <source>
        <dbReference type="Proteomes" id="UP000288669"/>
    </source>
</evidence>
<dbReference type="InterPro" id="IPR037883">
    <property type="entry name" value="Knr4/Smi1-like_sf"/>
</dbReference>
<keyword evidence="2" id="KW-1185">Reference proteome</keyword>
<dbReference type="EMBL" id="NGJZ01000001">
    <property type="protein sequence ID" value="RSU08495.1"/>
    <property type="molecule type" value="Genomic_DNA"/>
</dbReference>
<reference evidence="1 2" key="1">
    <citation type="submission" date="2017-05" db="EMBL/GenBank/DDBJ databases">
        <title>Vagococcus spp. assemblies.</title>
        <authorList>
            <person name="Gulvik C.A."/>
        </authorList>
    </citation>
    <scope>NUCLEOTIDE SEQUENCE [LARGE SCALE GENOMIC DNA]</scope>
    <source>
        <strain evidence="1 2">DSM 24756</strain>
    </source>
</reference>
<dbReference type="AlphaFoldDB" id="A0A430AK81"/>
<gene>
    <name evidence="1" type="ORF">CBF30_04460</name>
</gene>
<organism evidence="1 2">
    <name type="scientific">Vagococcus entomophilus</name>
    <dbReference type="NCBI Taxonomy" id="1160095"/>
    <lineage>
        <taxon>Bacteria</taxon>
        <taxon>Bacillati</taxon>
        <taxon>Bacillota</taxon>
        <taxon>Bacilli</taxon>
        <taxon>Lactobacillales</taxon>
        <taxon>Enterococcaceae</taxon>
        <taxon>Vagococcus</taxon>
    </lineage>
</organism>
<dbReference type="NCBIfam" id="NF038335">
    <property type="entry name" value="YPO0640_fam"/>
    <property type="match status" value="1"/>
</dbReference>
<dbReference type="SUPFAM" id="SSF160631">
    <property type="entry name" value="SMI1/KNR4-like"/>
    <property type="match status" value="1"/>
</dbReference>
<dbReference type="RefSeq" id="WP_126823141.1">
    <property type="nucleotide sequence ID" value="NZ_JBHLWU010000001.1"/>
</dbReference>
<sequence>MIERLNQIRAKFPIENLPATPDNIFHLQKQMAQKLNSFLPKSYLNLLENVNGIICNSSTMYGVDQDIVKTKEKIVGILAVNLTFFQKENITNLIFFAEDAQYYYVFDKRKKQYESLNKSNREVIATYPNFEELFGQFTKNLLKNH</sequence>
<protein>
    <recommendedName>
        <fullName evidence="3">Knr4/Smi1-like domain-containing protein</fullName>
    </recommendedName>
</protein>
<proteinExistence type="predicted"/>
<accession>A0A430AK81</accession>
<evidence type="ECO:0008006" key="3">
    <source>
        <dbReference type="Google" id="ProtNLM"/>
    </source>
</evidence>